<dbReference type="RefSeq" id="WP_273134989.1">
    <property type="nucleotide sequence ID" value="NZ_VMRX01000050.1"/>
</dbReference>
<evidence type="ECO:0000313" key="3">
    <source>
        <dbReference type="Proteomes" id="UP000319142"/>
    </source>
</evidence>
<evidence type="ECO:0000313" key="2">
    <source>
        <dbReference type="EMBL" id="TVT30968.1"/>
    </source>
</evidence>
<comment type="caution">
    <text evidence="2">The sequence shown here is derived from an EMBL/GenBank/DDBJ whole genome shotgun (WGS) entry which is preliminary data.</text>
</comment>
<reference evidence="2 3" key="1">
    <citation type="submission" date="2019-07" db="EMBL/GenBank/DDBJ databases">
        <title>The pathways for chlorine oxyanion respiration interact through the shared metabolite chlorate.</title>
        <authorList>
            <person name="Barnum T.P."/>
            <person name="Cheng Y."/>
            <person name="Hill K.A."/>
            <person name="Lucas L.N."/>
            <person name="Carlson H.K."/>
            <person name="Coates J.D."/>
        </authorList>
    </citation>
    <scope>NUCLEOTIDE SEQUENCE [LARGE SCALE GENOMIC DNA]</scope>
    <source>
        <strain evidence="2">UCB</strain>
    </source>
</reference>
<evidence type="ECO:0000256" key="1">
    <source>
        <dbReference type="SAM" id="MobiDB-lite"/>
    </source>
</evidence>
<feature type="region of interest" description="Disordered" evidence="1">
    <location>
        <begin position="1"/>
        <end position="25"/>
    </location>
</feature>
<proteinExistence type="predicted"/>
<protein>
    <recommendedName>
        <fullName evidence="4">HU family DNA-binding protein</fullName>
    </recommendedName>
</protein>
<accession>A0A558B386</accession>
<sequence length="111" mass="12051">MTSYNAPEATATATTEAPERSRTTVRPVDLAAGITKGLNEQHETLQTKANAIVIKEVFEQIRAQVESTEDGVINIPGLGTFNCRTVTREGEEGAEPVQVKRVNFRVAKAPQ</sequence>
<dbReference type="EMBL" id="VMRX01000050">
    <property type="protein sequence ID" value="TVT30968.1"/>
    <property type="molecule type" value="Genomic_DNA"/>
</dbReference>
<organism evidence="2 3">
    <name type="scientific">Marinobacter vinifirmus</name>
    <dbReference type="NCBI Taxonomy" id="355591"/>
    <lineage>
        <taxon>Bacteria</taxon>
        <taxon>Pseudomonadati</taxon>
        <taxon>Pseudomonadota</taxon>
        <taxon>Gammaproteobacteria</taxon>
        <taxon>Pseudomonadales</taxon>
        <taxon>Marinobacteraceae</taxon>
        <taxon>Marinobacter</taxon>
    </lineage>
</organism>
<evidence type="ECO:0008006" key="4">
    <source>
        <dbReference type="Google" id="ProtNLM"/>
    </source>
</evidence>
<dbReference type="Proteomes" id="UP000319142">
    <property type="component" value="Unassembled WGS sequence"/>
</dbReference>
<dbReference type="AlphaFoldDB" id="A0A558B386"/>
<name>A0A558B386_9GAMM</name>
<feature type="compositionally biased region" description="Low complexity" evidence="1">
    <location>
        <begin position="1"/>
        <end position="16"/>
    </location>
</feature>
<gene>
    <name evidence="2" type="ORF">FHK81_16065</name>
</gene>